<dbReference type="KEGG" id="ure:UREG_03149"/>
<dbReference type="Proteomes" id="UP000002058">
    <property type="component" value="Unassembled WGS sequence"/>
</dbReference>
<organism evidence="1 2">
    <name type="scientific">Uncinocarpus reesii (strain UAMH 1704)</name>
    <dbReference type="NCBI Taxonomy" id="336963"/>
    <lineage>
        <taxon>Eukaryota</taxon>
        <taxon>Fungi</taxon>
        <taxon>Dikarya</taxon>
        <taxon>Ascomycota</taxon>
        <taxon>Pezizomycotina</taxon>
        <taxon>Eurotiomycetes</taxon>
        <taxon>Eurotiomycetidae</taxon>
        <taxon>Onygenales</taxon>
        <taxon>Onygenaceae</taxon>
        <taxon>Uncinocarpus</taxon>
    </lineage>
</organism>
<proteinExistence type="predicted"/>
<name>C4JPH7_UNCRE</name>
<evidence type="ECO:0000313" key="1">
    <source>
        <dbReference type="EMBL" id="EEP78303.1"/>
    </source>
</evidence>
<reference evidence="2" key="1">
    <citation type="journal article" date="2009" name="Genome Res.">
        <title>Comparative genomic analyses of the human fungal pathogens Coccidioides and their relatives.</title>
        <authorList>
            <person name="Sharpton T.J."/>
            <person name="Stajich J.E."/>
            <person name="Rounsley S.D."/>
            <person name="Gardner M.J."/>
            <person name="Wortman J.R."/>
            <person name="Jordar V.S."/>
            <person name="Maiti R."/>
            <person name="Kodira C.D."/>
            <person name="Neafsey D.E."/>
            <person name="Zeng Q."/>
            <person name="Hung C.-Y."/>
            <person name="McMahan C."/>
            <person name="Muszewska A."/>
            <person name="Grynberg M."/>
            <person name="Mandel M.A."/>
            <person name="Kellner E.M."/>
            <person name="Barker B.M."/>
            <person name="Galgiani J.N."/>
            <person name="Orbach M.J."/>
            <person name="Kirkland T.N."/>
            <person name="Cole G.T."/>
            <person name="Henn M.R."/>
            <person name="Birren B.W."/>
            <person name="Taylor J.W."/>
        </authorList>
    </citation>
    <scope>NUCLEOTIDE SEQUENCE [LARGE SCALE GENOMIC DNA]</scope>
    <source>
        <strain evidence="2">UAMH 1704</strain>
    </source>
</reference>
<dbReference type="AlphaFoldDB" id="C4JPH7"/>
<gene>
    <name evidence="1" type="ORF">UREG_03149</name>
</gene>
<dbReference type="InParanoid" id="C4JPH7"/>
<dbReference type="GeneID" id="8437780"/>
<evidence type="ECO:0000313" key="2">
    <source>
        <dbReference type="Proteomes" id="UP000002058"/>
    </source>
</evidence>
<accession>C4JPH7</accession>
<dbReference type="EMBL" id="CH476616">
    <property type="protein sequence ID" value="EEP78303.1"/>
    <property type="molecule type" value="Genomic_DNA"/>
</dbReference>
<keyword evidence="2" id="KW-1185">Reference proteome</keyword>
<dbReference type="HOGENOM" id="CLU_1807662_0_0_1"/>
<dbReference type="RefSeq" id="XP_002543632.1">
    <property type="nucleotide sequence ID" value="XM_002543586.1"/>
</dbReference>
<protein>
    <submittedName>
        <fullName evidence="1">Uncharacterized protein</fullName>
    </submittedName>
</protein>
<dbReference type="VEuPathDB" id="FungiDB:UREG_03149"/>
<sequence length="143" mass="15487">MCFLIYPHPLLKNSYTVRNIAREGYFLAQRDAEAESGAAGGDKAASTEHERIKPIIVTAAPSLGEGLDSGSSPSWYLALACGIGIRTIGWLGAYHVRNDARGRAQDEESMGHPGFVIVEAQSNSPRLTTLDDDFQAERKNVPV</sequence>